<evidence type="ECO:0000313" key="2">
    <source>
        <dbReference type="EMBL" id="SFB81472.1"/>
    </source>
</evidence>
<sequence length="125" mass="13365">MKQSVFQLLWCLAVVVISACGKGNETPEPPGPPPGNGGEEEVTVDNVSYSNFVGGLLQSRCSGCHTGSGAGTSRWVFSGYTSVRDNLTRINDVVVVRRVMPQNGSLSTRELDLLKAWINKGAPEN</sequence>
<proteinExistence type="predicted"/>
<feature type="chain" id="PRO_5011481013" description="Cytochrome c domain-containing protein" evidence="1">
    <location>
        <begin position="20"/>
        <end position="125"/>
    </location>
</feature>
<dbReference type="EMBL" id="FOLL01000001">
    <property type="protein sequence ID" value="SFB81472.1"/>
    <property type="molecule type" value="Genomic_DNA"/>
</dbReference>
<dbReference type="OrthoDB" id="708774at2"/>
<keyword evidence="3" id="KW-1185">Reference proteome</keyword>
<evidence type="ECO:0000313" key="3">
    <source>
        <dbReference type="Proteomes" id="UP000199577"/>
    </source>
</evidence>
<feature type="signal peptide" evidence="1">
    <location>
        <begin position="1"/>
        <end position="19"/>
    </location>
</feature>
<evidence type="ECO:0000256" key="1">
    <source>
        <dbReference type="SAM" id="SignalP"/>
    </source>
</evidence>
<dbReference type="STRING" id="623281.SAMN05421747_101282"/>
<keyword evidence="1" id="KW-0732">Signal</keyword>
<dbReference type="InterPro" id="IPR036909">
    <property type="entry name" value="Cyt_c-like_dom_sf"/>
</dbReference>
<evidence type="ECO:0008006" key="4">
    <source>
        <dbReference type="Google" id="ProtNLM"/>
    </source>
</evidence>
<dbReference type="RefSeq" id="WP_139215777.1">
    <property type="nucleotide sequence ID" value="NZ_FOLL01000001.1"/>
</dbReference>
<name>A0A1I1E491_9SPHI</name>
<reference evidence="2 3" key="1">
    <citation type="submission" date="2016-10" db="EMBL/GenBank/DDBJ databases">
        <authorList>
            <person name="de Groot N.N."/>
        </authorList>
    </citation>
    <scope>NUCLEOTIDE SEQUENCE [LARGE SCALE GENOMIC DNA]</scope>
    <source>
        <strain evidence="2 3">DSM 22900</strain>
    </source>
</reference>
<protein>
    <recommendedName>
        <fullName evidence="4">Cytochrome c domain-containing protein</fullName>
    </recommendedName>
</protein>
<dbReference type="PROSITE" id="PS51257">
    <property type="entry name" value="PROKAR_LIPOPROTEIN"/>
    <property type="match status" value="1"/>
</dbReference>
<dbReference type="SUPFAM" id="SSF46626">
    <property type="entry name" value="Cytochrome c"/>
    <property type="match status" value="1"/>
</dbReference>
<gene>
    <name evidence="2" type="ORF">SAMN05421747_101282</name>
</gene>
<dbReference type="Proteomes" id="UP000199577">
    <property type="component" value="Unassembled WGS sequence"/>
</dbReference>
<dbReference type="GO" id="GO:0009055">
    <property type="term" value="F:electron transfer activity"/>
    <property type="evidence" value="ECO:0007669"/>
    <property type="project" value="InterPro"/>
</dbReference>
<dbReference type="AlphaFoldDB" id="A0A1I1E491"/>
<dbReference type="GO" id="GO:0020037">
    <property type="term" value="F:heme binding"/>
    <property type="evidence" value="ECO:0007669"/>
    <property type="project" value="InterPro"/>
</dbReference>
<organism evidence="2 3">
    <name type="scientific">Parapedobacter composti</name>
    <dbReference type="NCBI Taxonomy" id="623281"/>
    <lineage>
        <taxon>Bacteria</taxon>
        <taxon>Pseudomonadati</taxon>
        <taxon>Bacteroidota</taxon>
        <taxon>Sphingobacteriia</taxon>
        <taxon>Sphingobacteriales</taxon>
        <taxon>Sphingobacteriaceae</taxon>
        <taxon>Parapedobacter</taxon>
    </lineage>
</organism>
<accession>A0A1I1E491</accession>